<dbReference type="AlphaFoldDB" id="A0A1M4Z5G9"/>
<sequence length="781" mass="88083">MQHSGYIQFRMTAIGFALIVLTAMIGPMEARAQNTAATGMTGTAQVRDLLNRRCVVCHSCYDAPCQLKLTAPEGVARGGTKQVVYDTDRLTDAPPTRLGLDAGTVPGWRALGFHSVTADPGQLSLLERFLDLGRAAPLPEGEPVPQELGLSINRELVCPSPQEFDAFRRKHPLAGMPYAAARLSDAEFTLLRDWARAGAPFDPAATDLPPSVKAQVDRWEAFLNADDPRSRLTSRYLFEHLFLARLHFPDDDPRRFFQMVRSSTPPGQPIAVIASRRPFDDPGARPFYYRLQRVTETIVHKEHLVYPFGPRRMDRYRELFLEPDWSLEQLPPYGDAEGGNPFSTFAAIPARSRYEFLLDDALFFVRSFIRGPVCHGQTAVNVIEDRFWVSFLDPDADLSVTDPSYLARGAAYLELPVARADEGVLGDLQSLYHRNQVEYLQFRDARYRNSPAHRTGFGYDAIWDGGGTNPQALITVFRHFDNASAMTGFHGDIPETAWVIDFPVFERIYYNLVAGYDVFGRVAHQLATRLYMDELRMESEDSFLTFMPAEIRTRMHDGWYQGFLAELHTYWHQRRLDDDFPTGIAFGTDNPKAEFLLALLNRGDGLWPVTDPINRCAGHACTSDPSAALLRQLSSRTGPWVRYLPDLSVLLIEHGQDRTEVFSLVHDKAHSNVAFLFREHARRLPRDDTVTVLPGLVGSYPNFFFRVSSDALPDFVAAVKAIRSQSDYMDVIATYGIRRTSPDFWRLSDRLHEMLARQAPVQAGVLDLNRYKDPKAGDQPS</sequence>
<keyword evidence="1" id="KW-0413">Isomerase</keyword>
<protein>
    <submittedName>
        <fullName evidence="1">Fatty acid cis/trans isomerase (CTI)</fullName>
    </submittedName>
</protein>
<dbReference type="EMBL" id="FQVK01000018">
    <property type="protein sequence ID" value="SHF13037.1"/>
    <property type="molecule type" value="Genomic_DNA"/>
</dbReference>
<dbReference type="Proteomes" id="UP000325134">
    <property type="component" value="Unassembled WGS sequence"/>
</dbReference>
<gene>
    <name evidence="1" type="ORF">SAMN05444279_11819</name>
</gene>
<keyword evidence="2" id="KW-1185">Reference proteome</keyword>
<dbReference type="Pfam" id="PF06934">
    <property type="entry name" value="CTI"/>
    <property type="match status" value="1"/>
</dbReference>
<evidence type="ECO:0000313" key="1">
    <source>
        <dbReference type="EMBL" id="SHF13037.1"/>
    </source>
</evidence>
<organism evidence="1 2">
    <name type="scientific">Ruegeria intermedia</name>
    <dbReference type="NCBI Taxonomy" id="996115"/>
    <lineage>
        <taxon>Bacteria</taxon>
        <taxon>Pseudomonadati</taxon>
        <taxon>Pseudomonadota</taxon>
        <taxon>Alphaproteobacteria</taxon>
        <taxon>Rhodobacterales</taxon>
        <taxon>Roseobacteraceae</taxon>
        <taxon>Ruegeria</taxon>
    </lineage>
</organism>
<reference evidence="1 2" key="1">
    <citation type="submission" date="2016-11" db="EMBL/GenBank/DDBJ databases">
        <authorList>
            <person name="Varghese N."/>
            <person name="Submissions S."/>
        </authorList>
    </citation>
    <scope>NUCLEOTIDE SEQUENCE [LARGE SCALE GENOMIC DNA]</scope>
    <source>
        <strain evidence="1 2">DSM 29341</strain>
    </source>
</reference>
<dbReference type="InterPro" id="IPR010706">
    <property type="entry name" value="Fatty_acid_cis-trans_isomerase"/>
</dbReference>
<proteinExistence type="predicted"/>
<dbReference type="GO" id="GO:0016853">
    <property type="term" value="F:isomerase activity"/>
    <property type="evidence" value="ECO:0007669"/>
    <property type="project" value="UniProtKB-KW"/>
</dbReference>
<name>A0A1M4Z5G9_9RHOB</name>
<accession>A0A1M4Z5G9</accession>
<evidence type="ECO:0000313" key="2">
    <source>
        <dbReference type="Proteomes" id="UP000325134"/>
    </source>
</evidence>